<dbReference type="GO" id="GO:0003677">
    <property type="term" value="F:DNA binding"/>
    <property type="evidence" value="ECO:0007669"/>
    <property type="project" value="UniProtKB-KW"/>
</dbReference>
<gene>
    <name evidence="6" type="ORF">JI739_20035</name>
</gene>
<dbReference type="Pfam" id="PF03466">
    <property type="entry name" value="LysR_substrate"/>
    <property type="match status" value="1"/>
</dbReference>
<dbReference type="GO" id="GO:0032993">
    <property type="term" value="C:protein-DNA complex"/>
    <property type="evidence" value="ECO:0007669"/>
    <property type="project" value="TreeGrafter"/>
</dbReference>
<dbReference type="RefSeq" id="WP_201685744.1">
    <property type="nucleotide sequence ID" value="NZ_JAEQNA010000009.1"/>
</dbReference>
<proteinExistence type="inferred from homology"/>
<protein>
    <submittedName>
        <fullName evidence="6">LysR family transcriptional regulator</fullName>
    </submittedName>
</protein>
<dbReference type="Gene3D" id="1.10.10.10">
    <property type="entry name" value="Winged helix-like DNA-binding domain superfamily/Winged helix DNA-binding domain"/>
    <property type="match status" value="1"/>
</dbReference>
<dbReference type="PROSITE" id="PS50931">
    <property type="entry name" value="HTH_LYSR"/>
    <property type="match status" value="1"/>
</dbReference>
<comment type="similarity">
    <text evidence="1">Belongs to the LysR transcriptional regulatory family.</text>
</comment>
<dbReference type="AlphaFoldDB" id="A0A936ZJS2"/>
<dbReference type="PANTHER" id="PTHR30346:SF30">
    <property type="entry name" value="SMALL NEUTRAL PROTEASE REGULATORY PROTEIN"/>
    <property type="match status" value="1"/>
</dbReference>
<evidence type="ECO:0000259" key="5">
    <source>
        <dbReference type="PROSITE" id="PS50931"/>
    </source>
</evidence>
<sequence length="301" mass="33325">MELRHLRYFVAVAEEEHMTRAAARLCIQQPPLSVQIMALEEELGVKLFTRAGKRIQLNPAGKLFLGEAREILTRVDDAKERVRRFDLGEEGRMRIGYTSSASLHQLTPGIIRAFRSAYPLISLEIEEGATHDLLCALEEERIDAAFVRSAVTKYTTLDSIELIKEDMVVAVPVQHALASARKEGLRLSDLGHQPFILYRQVNGSGIKEMLLEACGAAGVELEVVQEVRRIVAAIQLVAAGLGISVVPRSLNSMQQNNVVYRTFEPPAALTVPLSLAFRRSANAQAVRRFISLSQELAKVGE</sequence>
<dbReference type="Gene3D" id="3.40.190.10">
    <property type="entry name" value="Periplasmic binding protein-like II"/>
    <property type="match status" value="2"/>
</dbReference>
<dbReference type="Pfam" id="PF00126">
    <property type="entry name" value="HTH_1"/>
    <property type="match status" value="1"/>
</dbReference>
<dbReference type="SUPFAM" id="SSF53850">
    <property type="entry name" value="Periplasmic binding protein-like II"/>
    <property type="match status" value="1"/>
</dbReference>
<dbReference type="InterPro" id="IPR036388">
    <property type="entry name" value="WH-like_DNA-bd_sf"/>
</dbReference>
<evidence type="ECO:0000313" key="7">
    <source>
        <dbReference type="Proteomes" id="UP000613011"/>
    </source>
</evidence>
<feature type="domain" description="HTH lysR-type" evidence="5">
    <location>
        <begin position="1"/>
        <end position="58"/>
    </location>
</feature>
<evidence type="ECO:0000256" key="1">
    <source>
        <dbReference type="ARBA" id="ARBA00009437"/>
    </source>
</evidence>
<evidence type="ECO:0000256" key="4">
    <source>
        <dbReference type="ARBA" id="ARBA00023163"/>
    </source>
</evidence>
<dbReference type="PRINTS" id="PR00039">
    <property type="entry name" value="HTHLYSR"/>
</dbReference>
<dbReference type="FunFam" id="1.10.10.10:FF:000001">
    <property type="entry name" value="LysR family transcriptional regulator"/>
    <property type="match status" value="1"/>
</dbReference>
<comment type="caution">
    <text evidence="6">The sequence shown here is derived from an EMBL/GenBank/DDBJ whole genome shotgun (WGS) entry which is preliminary data.</text>
</comment>
<dbReference type="InterPro" id="IPR000847">
    <property type="entry name" value="LysR_HTH_N"/>
</dbReference>
<evidence type="ECO:0000256" key="3">
    <source>
        <dbReference type="ARBA" id="ARBA00023125"/>
    </source>
</evidence>
<keyword evidence="4" id="KW-0804">Transcription</keyword>
<reference evidence="6" key="1">
    <citation type="submission" date="2021-01" db="EMBL/GenBank/DDBJ databases">
        <title>Ramlibacter sp. strain AW1 16S ribosomal RNA gene Genome sequencing and assembly.</title>
        <authorList>
            <person name="Kang M."/>
        </authorList>
    </citation>
    <scope>NUCLEOTIDE SEQUENCE</scope>
    <source>
        <strain evidence="6">AW1</strain>
    </source>
</reference>
<keyword evidence="7" id="KW-1185">Reference proteome</keyword>
<keyword evidence="3" id="KW-0238">DNA-binding</keyword>
<keyword evidence="2" id="KW-0805">Transcription regulation</keyword>
<dbReference type="InterPro" id="IPR036390">
    <property type="entry name" value="WH_DNA-bd_sf"/>
</dbReference>
<dbReference type="Proteomes" id="UP000613011">
    <property type="component" value="Unassembled WGS sequence"/>
</dbReference>
<name>A0A936ZJS2_9BURK</name>
<organism evidence="6 7">
    <name type="scientific">Ramlibacter aurantiacus</name>
    <dbReference type="NCBI Taxonomy" id="2801330"/>
    <lineage>
        <taxon>Bacteria</taxon>
        <taxon>Pseudomonadati</taxon>
        <taxon>Pseudomonadota</taxon>
        <taxon>Betaproteobacteria</taxon>
        <taxon>Burkholderiales</taxon>
        <taxon>Comamonadaceae</taxon>
        <taxon>Ramlibacter</taxon>
    </lineage>
</organism>
<evidence type="ECO:0000313" key="6">
    <source>
        <dbReference type="EMBL" id="MBL0422634.1"/>
    </source>
</evidence>
<accession>A0A936ZJS2</accession>
<dbReference type="InterPro" id="IPR005119">
    <property type="entry name" value="LysR_subst-bd"/>
</dbReference>
<dbReference type="PANTHER" id="PTHR30346">
    <property type="entry name" value="TRANSCRIPTIONAL DUAL REGULATOR HCAR-RELATED"/>
    <property type="match status" value="1"/>
</dbReference>
<dbReference type="EMBL" id="JAEQNA010000009">
    <property type="protein sequence ID" value="MBL0422634.1"/>
    <property type="molecule type" value="Genomic_DNA"/>
</dbReference>
<evidence type="ECO:0000256" key="2">
    <source>
        <dbReference type="ARBA" id="ARBA00023015"/>
    </source>
</evidence>
<dbReference type="SUPFAM" id="SSF46785">
    <property type="entry name" value="Winged helix' DNA-binding domain"/>
    <property type="match status" value="1"/>
</dbReference>
<dbReference type="GO" id="GO:0003700">
    <property type="term" value="F:DNA-binding transcription factor activity"/>
    <property type="evidence" value="ECO:0007669"/>
    <property type="project" value="InterPro"/>
</dbReference>